<protein>
    <submittedName>
        <fullName evidence="1">Uncharacterized protein</fullName>
    </submittedName>
</protein>
<keyword evidence="2" id="KW-1185">Reference proteome</keyword>
<sequence>MTQANLPPELIDNIIGFIAIPRKLDNLYLDISFRSSDEKRVKPDLYSCSLVCREWRELARPHIFHTVGLRCVLPLEEGPITLEAFLAFLDATPQVPLCIRKLDLTLIRTTTKRWYLHEEQPVSGVDHVVLHTVLNRLSRLHSLSLTGEHLFTSTLDDWAPTPIDIRHVHCNSTLGDVFPLLQLLGNVNELVVKSHHSFVNISYLARPAVALSHLKLRSLRLAAYSPIASFVEGILLSPVVNTLDSLSLMNFNTGDNCTALKRLLGRVGPRLLDIWIDASCILAPLEPPGQLSGSVAF</sequence>
<name>A0A2R6P5C6_9APHY</name>
<evidence type="ECO:0000313" key="2">
    <source>
        <dbReference type="Proteomes" id="UP000186601"/>
    </source>
</evidence>
<evidence type="ECO:0000313" key="1">
    <source>
        <dbReference type="EMBL" id="PSR85638.1"/>
    </source>
</evidence>
<dbReference type="Gene3D" id="1.20.1280.50">
    <property type="match status" value="1"/>
</dbReference>
<gene>
    <name evidence="1" type="ORF">PHLCEN_2v5367</name>
</gene>
<reference evidence="1 2" key="1">
    <citation type="submission" date="2018-02" db="EMBL/GenBank/DDBJ databases">
        <title>Genome sequence of the basidiomycete white-rot fungus Phlebia centrifuga.</title>
        <authorList>
            <person name="Granchi Z."/>
            <person name="Peng M."/>
            <person name="de Vries R.P."/>
            <person name="Hilden K."/>
            <person name="Makela M.R."/>
            <person name="Grigoriev I."/>
            <person name="Riley R."/>
        </authorList>
    </citation>
    <scope>NUCLEOTIDE SEQUENCE [LARGE SCALE GENOMIC DNA]</scope>
    <source>
        <strain evidence="1 2">FBCC195</strain>
    </source>
</reference>
<proteinExistence type="predicted"/>
<comment type="caution">
    <text evidence="1">The sequence shown here is derived from an EMBL/GenBank/DDBJ whole genome shotgun (WGS) entry which is preliminary data.</text>
</comment>
<dbReference type="AlphaFoldDB" id="A0A2R6P5C6"/>
<dbReference type="EMBL" id="MLYV02000528">
    <property type="protein sequence ID" value="PSR85638.1"/>
    <property type="molecule type" value="Genomic_DNA"/>
</dbReference>
<dbReference type="Proteomes" id="UP000186601">
    <property type="component" value="Unassembled WGS sequence"/>
</dbReference>
<organism evidence="1 2">
    <name type="scientific">Hermanssonia centrifuga</name>
    <dbReference type="NCBI Taxonomy" id="98765"/>
    <lineage>
        <taxon>Eukaryota</taxon>
        <taxon>Fungi</taxon>
        <taxon>Dikarya</taxon>
        <taxon>Basidiomycota</taxon>
        <taxon>Agaricomycotina</taxon>
        <taxon>Agaricomycetes</taxon>
        <taxon>Polyporales</taxon>
        <taxon>Meruliaceae</taxon>
        <taxon>Hermanssonia</taxon>
    </lineage>
</organism>
<dbReference type="OrthoDB" id="2747460at2759"/>
<accession>A0A2R6P5C6</accession>